<dbReference type="PANTHER" id="PTHR31973:SF187">
    <property type="entry name" value="MUTATOR TRANSPOSASE MUDRA PROTEIN"/>
    <property type="match status" value="1"/>
</dbReference>
<dbReference type="PANTHER" id="PTHR31973">
    <property type="entry name" value="POLYPROTEIN, PUTATIVE-RELATED"/>
    <property type="match status" value="1"/>
</dbReference>
<feature type="region of interest" description="Disordered" evidence="1">
    <location>
        <begin position="76"/>
        <end position="121"/>
    </location>
</feature>
<dbReference type="Pfam" id="PF26130">
    <property type="entry name" value="PB1-like"/>
    <property type="match status" value="1"/>
</dbReference>
<accession>A0A2I0JLK4</accession>
<dbReference type="Pfam" id="PF10551">
    <property type="entry name" value="MULE"/>
    <property type="match status" value="1"/>
</dbReference>
<feature type="compositionally biased region" description="Acidic residues" evidence="1">
    <location>
        <begin position="76"/>
        <end position="100"/>
    </location>
</feature>
<proteinExistence type="predicted"/>
<evidence type="ECO:0000259" key="3">
    <source>
        <dbReference type="Pfam" id="PF26130"/>
    </source>
</evidence>
<evidence type="ECO:0000259" key="2">
    <source>
        <dbReference type="Pfam" id="PF10551"/>
    </source>
</evidence>
<name>A0A2I0JLK4_PUNGR</name>
<dbReference type="EMBL" id="PGOL01001571">
    <property type="protein sequence ID" value="PKI56793.1"/>
    <property type="molecule type" value="Genomic_DNA"/>
</dbReference>
<dbReference type="Proteomes" id="UP000233551">
    <property type="component" value="Unassembled WGS sequence"/>
</dbReference>
<gene>
    <name evidence="4" type="ORF">CRG98_022819</name>
</gene>
<dbReference type="InterPro" id="IPR018289">
    <property type="entry name" value="MULE_transposase_dom"/>
</dbReference>
<organism evidence="4 5">
    <name type="scientific">Punica granatum</name>
    <name type="common">Pomegranate</name>
    <dbReference type="NCBI Taxonomy" id="22663"/>
    <lineage>
        <taxon>Eukaryota</taxon>
        <taxon>Viridiplantae</taxon>
        <taxon>Streptophyta</taxon>
        <taxon>Embryophyta</taxon>
        <taxon>Tracheophyta</taxon>
        <taxon>Spermatophyta</taxon>
        <taxon>Magnoliopsida</taxon>
        <taxon>eudicotyledons</taxon>
        <taxon>Gunneridae</taxon>
        <taxon>Pentapetalae</taxon>
        <taxon>rosids</taxon>
        <taxon>malvids</taxon>
        <taxon>Myrtales</taxon>
        <taxon>Lythraceae</taxon>
        <taxon>Punica</taxon>
    </lineage>
</organism>
<reference evidence="4 5" key="1">
    <citation type="submission" date="2017-11" db="EMBL/GenBank/DDBJ databases">
        <title>De-novo sequencing of pomegranate (Punica granatum L.) genome.</title>
        <authorList>
            <person name="Akparov Z."/>
            <person name="Amiraslanov A."/>
            <person name="Hajiyeva S."/>
            <person name="Abbasov M."/>
            <person name="Kaur K."/>
            <person name="Hamwieh A."/>
            <person name="Solovyev V."/>
            <person name="Salamov A."/>
            <person name="Braich B."/>
            <person name="Kosarev P."/>
            <person name="Mahmoud A."/>
            <person name="Hajiyev E."/>
            <person name="Babayeva S."/>
            <person name="Izzatullayeva V."/>
            <person name="Mammadov A."/>
            <person name="Mammadov A."/>
            <person name="Sharifova S."/>
            <person name="Ojaghi J."/>
            <person name="Eynullazada K."/>
            <person name="Bayramov B."/>
            <person name="Abdulazimova A."/>
            <person name="Shahmuradov I."/>
        </authorList>
    </citation>
    <scope>NUCLEOTIDE SEQUENCE [LARGE SCALE GENOMIC DNA]</scope>
    <source>
        <strain evidence="5">cv. AG2017</strain>
        <tissue evidence="4">Leaf</tissue>
    </source>
</reference>
<feature type="compositionally biased region" description="Basic and acidic residues" evidence="1">
    <location>
        <begin position="111"/>
        <end position="121"/>
    </location>
</feature>
<protein>
    <submittedName>
        <fullName evidence="4">Uncharacterized protein</fullName>
    </submittedName>
</protein>
<evidence type="ECO:0000256" key="1">
    <source>
        <dbReference type="SAM" id="MobiDB-lite"/>
    </source>
</evidence>
<evidence type="ECO:0000313" key="4">
    <source>
        <dbReference type="EMBL" id="PKI56793.1"/>
    </source>
</evidence>
<feature type="domain" description="MULE transposase" evidence="2">
    <location>
        <begin position="160"/>
        <end position="202"/>
    </location>
</feature>
<dbReference type="InterPro" id="IPR058594">
    <property type="entry name" value="PB1-like_dom_pln"/>
</dbReference>
<dbReference type="AlphaFoldDB" id="A0A2I0JLK4"/>
<comment type="caution">
    <text evidence="4">The sequence shown here is derived from an EMBL/GenBank/DDBJ whole genome shotgun (WGS) entry which is preliminary data.</text>
</comment>
<keyword evidence="5" id="KW-1185">Reference proteome</keyword>
<sequence length="210" mass="24710">MAFVDMKGRWSLYVDLVFHHGGRFEGDPPDLRYVNGETNVYDEIDFYFIHPVIRDPEVVTEEELLRHHSKEMQVIEIDELYEEEEDTNSSDDRDDYDSAEDNGYKPSRTNSNDDSKAEDVPKDIQDDKEQFNNNDEHDPDDIQHDEEQFVRGSIEAEGYYGGQLLTVVGQDGNQHFYVIAFAIVDRENREVWKWFLSKLLEDIGDYRENE</sequence>
<feature type="domain" description="PB1-like" evidence="3">
    <location>
        <begin position="14"/>
        <end position="46"/>
    </location>
</feature>
<evidence type="ECO:0000313" key="5">
    <source>
        <dbReference type="Proteomes" id="UP000233551"/>
    </source>
</evidence>